<dbReference type="Pfam" id="PF07589">
    <property type="entry name" value="PEP-CTERM"/>
    <property type="match status" value="1"/>
</dbReference>
<dbReference type="AlphaFoldDB" id="A0AA41HAK8"/>
<dbReference type="EMBL" id="JALJZU010000002">
    <property type="protein sequence ID" value="MCP2007541.1"/>
    <property type="molecule type" value="Genomic_DNA"/>
</dbReference>
<evidence type="ECO:0000256" key="1">
    <source>
        <dbReference type="SAM" id="SignalP"/>
    </source>
</evidence>
<keyword evidence="6" id="KW-1185">Reference proteome</keyword>
<evidence type="ECO:0000313" key="3">
    <source>
        <dbReference type="EMBL" id="MBV6323850.1"/>
    </source>
</evidence>
<evidence type="ECO:0000313" key="4">
    <source>
        <dbReference type="EMBL" id="MCP2007541.1"/>
    </source>
</evidence>
<evidence type="ECO:0000313" key="6">
    <source>
        <dbReference type="Proteomes" id="UP001162889"/>
    </source>
</evidence>
<keyword evidence="1" id="KW-0732">Signal</keyword>
<dbReference type="EMBL" id="JAHTGR010000013">
    <property type="protein sequence ID" value="MBV6323850.1"/>
    <property type="molecule type" value="Genomic_DNA"/>
</dbReference>
<dbReference type="Proteomes" id="UP001155901">
    <property type="component" value="Unassembled WGS sequence"/>
</dbReference>
<accession>A0AA41HAK8</accession>
<proteinExistence type="predicted"/>
<protein>
    <submittedName>
        <fullName evidence="4">MYXO-CTERM domain-containing protein</fullName>
    </submittedName>
    <submittedName>
        <fullName evidence="3">PEP-CTERM sorting domain-containing protein</fullName>
    </submittedName>
</protein>
<dbReference type="RefSeq" id="WP_217944726.1">
    <property type="nucleotide sequence ID" value="NZ_JAHTGR010000013.1"/>
</dbReference>
<sequence>MTINFNTAVKAAAVAAALAFSSVSHAAITVQTKSALEYYNEDATFFGTPSATTITPWTLSGDGVNTLAFCIDPTTPANDQAGYSGLLTRQSNSAIVGLYETSYSKVLNNGVYNANNAAAFQLALWETLDDKDFAHGKLQLPTTGGVLDDNDVVAGIAHGMLSNALAYTGHGGNYVYTEYTAAGSQTLLGVSAVPEADSWAMLVAGLGLLGLVARRKPGKSASFA</sequence>
<dbReference type="Proteomes" id="UP001162889">
    <property type="component" value="Unassembled WGS sequence"/>
</dbReference>
<reference evidence="3" key="1">
    <citation type="submission" date="2021-07" db="EMBL/GenBank/DDBJ databases">
        <title>Characterization of violacein-producing bacteria and related species.</title>
        <authorList>
            <person name="Wilson H.S."/>
            <person name="De Leon M.E."/>
        </authorList>
    </citation>
    <scope>NUCLEOTIDE SEQUENCE</scope>
    <source>
        <strain evidence="3">HSC-15S17</strain>
    </source>
</reference>
<dbReference type="InterPro" id="IPR013424">
    <property type="entry name" value="Ice-binding_C"/>
</dbReference>
<feature type="signal peptide" evidence="1">
    <location>
        <begin position="1"/>
        <end position="26"/>
    </location>
</feature>
<evidence type="ECO:0000313" key="5">
    <source>
        <dbReference type="Proteomes" id="UP001155901"/>
    </source>
</evidence>
<evidence type="ECO:0000259" key="2">
    <source>
        <dbReference type="Pfam" id="PF07589"/>
    </source>
</evidence>
<organism evidence="3 5">
    <name type="scientific">Duganella violaceipulchra</name>
    <dbReference type="NCBI Taxonomy" id="2849652"/>
    <lineage>
        <taxon>Bacteria</taxon>
        <taxon>Pseudomonadati</taxon>
        <taxon>Pseudomonadota</taxon>
        <taxon>Betaproteobacteria</taxon>
        <taxon>Burkholderiales</taxon>
        <taxon>Oxalobacteraceae</taxon>
        <taxon>Telluria group</taxon>
        <taxon>Duganella</taxon>
    </lineage>
</organism>
<reference evidence="4" key="2">
    <citation type="submission" date="2022-03" db="EMBL/GenBank/DDBJ databases">
        <title>Genome Encyclopedia of Bacteria and Archaea VI: Functional Genomics of Type Strains.</title>
        <authorList>
            <person name="Whitman W."/>
        </authorList>
    </citation>
    <scope>NUCLEOTIDE SEQUENCE</scope>
    <source>
        <strain evidence="4">HSC-15S17</strain>
    </source>
</reference>
<feature type="domain" description="Ice-binding protein C-terminal" evidence="2">
    <location>
        <begin position="192"/>
        <end position="216"/>
    </location>
</feature>
<comment type="caution">
    <text evidence="3">The sequence shown here is derived from an EMBL/GenBank/DDBJ whole genome shotgun (WGS) entry which is preliminary data.</text>
</comment>
<name>A0AA41HAK8_9BURK</name>
<gene>
    <name evidence="3" type="ORF">KVP70_23215</name>
    <name evidence="4" type="ORF">L1274_001234</name>
</gene>
<feature type="chain" id="PRO_5041466353" evidence="1">
    <location>
        <begin position="27"/>
        <end position="224"/>
    </location>
</feature>